<organism evidence="1">
    <name type="scientific">Timema californicum</name>
    <name type="common">California timema</name>
    <name type="synonym">Walking stick</name>
    <dbReference type="NCBI Taxonomy" id="61474"/>
    <lineage>
        <taxon>Eukaryota</taxon>
        <taxon>Metazoa</taxon>
        <taxon>Ecdysozoa</taxon>
        <taxon>Arthropoda</taxon>
        <taxon>Hexapoda</taxon>
        <taxon>Insecta</taxon>
        <taxon>Pterygota</taxon>
        <taxon>Neoptera</taxon>
        <taxon>Polyneoptera</taxon>
        <taxon>Phasmatodea</taxon>
        <taxon>Timematodea</taxon>
        <taxon>Timematoidea</taxon>
        <taxon>Timematidae</taxon>
        <taxon>Timema</taxon>
    </lineage>
</organism>
<gene>
    <name evidence="1" type="ORF">TCMB3V08_LOCUS11444</name>
</gene>
<accession>A0A7R9JGV1</accession>
<dbReference type="AlphaFoldDB" id="A0A7R9JGV1"/>
<reference evidence="1" key="1">
    <citation type="submission" date="2020-11" db="EMBL/GenBank/DDBJ databases">
        <authorList>
            <person name="Tran Van P."/>
        </authorList>
    </citation>
    <scope>NUCLEOTIDE SEQUENCE</scope>
</reference>
<dbReference type="EMBL" id="OE189090">
    <property type="protein sequence ID" value="CAD7578907.1"/>
    <property type="molecule type" value="Genomic_DNA"/>
</dbReference>
<evidence type="ECO:0000313" key="1">
    <source>
        <dbReference type="EMBL" id="CAD7578907.1"/>
    </source>
</evidence>
<sequence length="175" mass="18977">MGTDGGPYKPHSPSCPEVEVVVHHINYHLGYQWDGDAVAMEDVAVKRCKISVSEVTAAFKSAGSTLAGTNLLEFIDRADIPTSSSSKPLSFLTPDSQVSGSLGNTSPCIQFILSLAPPSPTPPLMTPKFIHQDVLQKTVRAHEERAKISTQVDKELHCDRLAEATLNHQEAKKCQ</sequence>
<protein>
    <submittedName>
        <fullName evidence="1">(California timema) hypothetical protein</fullName>
    </submittedName>
</protein>
<name>A0A7R9JGV1_TIMCA</name>
<proteinExistence type="predicted"/>